<organism evidence="1 2">
    <name type="scientific">Anoxybacterium hadale</name>
    <dbReference type="NCBI Taxonomy" id="3408580"/>
    <lineage>
        <taxon>Bacteria</taxon>
        <taxon>Bacillati</taxon>
        <taxon>Bacillota</taxon>
        <taxon>Clostridia</taxon>
        <taxon>Peptostreptococcales</taxon>
        <taxon>Anaerovoracaceae</taxon>
        <taxon>Anoxybacterium</taxon>
    </lineage>
</organism>
<dbReference type="EMBL" id="CP042469">
    <property type="protein sequence ID" value="QOX62066.1"/>
    <property type="molecule type" value="Genomic_DNA"/>
</dbReference>
<protein>
    <submittedName>
        <fullName evidence="1">ABC transporter permease</fullName>
    </submittedName>
</protein>
<dbReference type="Proteomes" id="UP000594014">
    <property type="component" value="Chromosome"/>
</dbReference>
<proteinExistence type="predicted"/>
<name>A0ACD1A6R5_9FIRM</name>
<sequence>MRMRHVGNSLRQMARTPGRTMLFLVLLSLSSILLTLGEGLYLLSEETVKKLESVFTTIGTVEQTPDAMTEQKLWDTEKKAYMNSTPQAEYHTIIPVEKLNFEGADYIHPPVRRPYYGATHPDFIYRDDSFIRVIAQTRDRLPIVEVTPLQDCVPDHTVRLKLLRELYGRNGAAGREVQEWETILFCDHYNPNPQTLYAGKTYVMALEWRRSHAEWQRTHTGVDRLSGEYFPRSSDTNYVLSTQYRSNGEKIPEQLPMQDRWDIVTDGFYDTPEGQRWLELAKAMEQLEHAIPVIPTDSTQLLMSFFNGNATVIAGRDISKQEYQSGERVCLISQEFSQMHGYGVGDTIPLPLFFADYRDSASRDFPPDSLPIGIPNHPLNAEGKAYQVFDDHQYVVVGIYNEINKATSSSGYDMAGYGVVVPAASIHSSDENNILDYGPMMGYNTVFQIPNGTIDQFREAWEKQGMKGLKINFYDKGYTRIKESLDKIKQIALALSVAGMLVAVLILLLFCHLFIGKQKKRTAIERSLGMNKFSCTISLLAGILVIVLLGSAFGSVIGYLFTGSAMSLFSAQAQGQIYSTAYSSWASAAGELNELPFEAGAVSPFVCLFTVAFLVILSFGIALAQIWQNLKSEPLKLLSMREN</sequence>
<gene>
    <name evidence="1" type="ORF">FRZ06_01225</name>
</gene>
<accession>A0ACD1A6R5</accession>
<evidence type="ECO:0000313" key="2">
    <source>
        <dbReference type="Proteomes" id="UP000594014"/>
    </source>
</evidence>
<keyword evidence="2" id="KW-1185">Reference proteome</keyword>
<reference evidence="1" key="1">
    <citation type="submission" date="2019-08" db="EMBL/GenBank/DDBJ databases">
        <title>Genome sequence of Clostridiales bacterium MT110.</title>
        <authorList>
            <person name="Cao J."/>
        </authorList>
    </citation>
    <scope>NUCLEOTIDE SEQUENCE</scope>
    <source>
        <strain evidence="1">MT110</strain>
    </source>
</reference>
<evidence type="ECO:0000313" key="1">
    <source>
        <dbReference type="EMBL" id="QOX62066.1"/>
    </source>
</evidence>